<dbReference type="Gene3D" id="1.10.287.70">
    <property type="match status" value="2"/>
</dbReference>
<organism evidence="14 15">
    <name type="scientific">Lepeophtheirus salmonis</name>
    <name type="common">Salmon louse</name>
    <name type="synonym">Caligus salmonis</name>
    <dbReference type="NCBI Taxonomy" id="72036"/>
    <lineage>
        <taxon>Eukaryota</taxon>
        <taxon>Metazoa</taxon>
        <taxon>Ecdysozoa</taxon>
        <taxon>Arthropoda</taxon>
        <taxon>Crustacea</taxon>
        <taxon>Multicrustacea</taxon>
        <taxon>Hexanauplia</taxon>
        <taxon>Copepoda</taxon>
        <taxon>Siphonostomatoida</taxon>
        <taxon>Caligidae</taxon>
        <taxon>Lepeophtheirus</taxon>
    </lineage>
</organism>
<evidence type="ECO:0000256" key="8">
    <source>
        <dbReference type="ARBA" id="ARBA00022882"/>
    </source>
</evidence>
<evidence type="ECO:0000256" key="11">
    <source>
        <dbReference type="ARBA" id="ARBA00023136"/>
    </source>
</evidence>
<dbReference type="GO" id="GO:0098703">
    <property type="term" value="P:calcium ion import across plasma membrane"/>
    <property type="evidence" value="ECO:0007669"/>
    <property type="project" value="TreeGrafter"/>
</dbReference>
<keyword evidence="7" id="KW-0106">Calcium</keyword>
<keyword evidence="8" id="KW-0851">Voltage-gated channel</keyword>
<dbReference type="SMART" id="SM01062">
    <property type="entry name" value="Ca_chan_IQ"/>
    <property type="match status" value="1"/>
</dbReference>
<dbReference type="OrthoDB" id="6366854at2759"/>
<dbReference type="PANTHER" id="PTHR45628:SF1">
    <property type="entry name" value="VOLTAGE-DEPENDENT CALCIUM CHANNEL TYPE D SUBUNIT ALPHA-1"/>
    <property type="match status" value="1"/>
</dbReference>
<dbReference type="InterPro" id="IPR014873">
    <property type="entry name" value="VDCC_a1su_IQ"/>
</dbReference>
<dbReference type="Proteomes" id="UP000675881">
    <property type="component" value="Chromosome 8"/>
</dbReference>
<evidence type="ECO:0000259" key="13">
    <source>
        <dbReference type="SMART" id="SM01062"/>
    </source>
</evidence>
<keyword evidence="12" id="KW-0407">Ion channel</keyword>
<dbReference type="Gene3D" id="1.10.238.10">
    <property type="entry name" value="EF-hand"/>
    <property type="match status" value="1"/>
</dbReference>
<evidence type="ECO:0000256" key="4">
    <source>
        <dbReference type="ARBA" id="ARBA00022673"/>
    </source>
</evidence>
<dbReference type="InterPro" id="IPR050599">
    <property type="entry name" value="VDCC_alpha-1_subunit"/>
</dbReference>
<dbReference type="FunFam" id="1.20.120.350:FF:000006">
    <property type="entry name" value="Voltage-dependent L-type calcium channel subunit alpha"/>
    <property type="match status" value="1"/>
</dbReference>
<evidence type="ECO:0000256" key="6">
    <source>
        <dbReference type="ARBA" id="ARBA00022737"/>
    </source>
</evidence>
<name>A0A7R8HEL4_LEPSM</name>
<dbReference type="AlphaFoldDB" id="A0A7R8HEL4"/>
<dbReference type="InterPro" id="IPR031649">
    <property type="entry name" value="GPHH_dom"/>
</dbReference>
<dbReference type="FunFam" id="1.10.287.70:FF:000117">
    <property type="entry name" value="Voltage-gated Ca2+ channel, alpha subunit"/>
    <property type="match status" value="1"/>
</dbReference>
<evidence type="ECO:0000313" key="14">
    <source>
        <dbReference type="EMBL" id="CAF3030447.1"/>
    </source>
</evidence>
<keyword evidence="4" id="KW-0107">Calcium channel</keyword>
<evidence type="ECO:0000256" key="12">
    <source>
        <dbReference type="ARBA" id="ARBA00023303"/>
    </source>
</evidence>
<sequence>MVSSASLAAEDPLHSKSPRNIVLGYFDMFFTFIFTIEILFKVIAYGAVGHKGAYARYPANILDLVVVSVSIISIAFRDSAGAISVLKILRVLRVLRPLRAVNRAKGLKLVIQAVIVSVSTIQNIVLVTVLLQFLFAVIGVQLFKGKFYSCSDSSKMTEEECQGQYVDFKKSDWAQPTVLEREWSLNDFHYDNVAKGMLTLFVVSTFEGWPGILYTSLDSHAEDTGPLPISRPSMFIFYIVYIIIIAFFMVNIFVGFVIVTFQKEGESPFANCELDKNQRNCIDYTLNAKPARLYLPSDPVQYRIWAWATSSKFEYVVFGAILLNTISLAMSFYNQPQIYSDFLDLLNYIFTIFFALEFVIKMAAFRPKEYFCDPWNTFDCIIVIGSFIDIGMSSLGSGDGGGISINFFRLFRALRLVKLLSKDESIRTLLWTFIKSFQALPYVMLLIALVFFIYGVVGMQVFGKIAINEDTSIHSNNNFQNFQSALIVLFRSATGEAWQDIMLSCIPSPDVECDEESEEAGNPAGCGSIIAYPYFISFFIATSFLILNLFVAVIMDNFDYLTRDWSILGAHHLDEFVNLWSEYDPDAKGCIKHMDVVQLLRKINPPLGFGKLCPHRNACKRLVAMNMPLRDDGTVEFQATLFAIIRTSLGIKMEGSLEQANSELRLIMKKIWRKDDSVLDKLIPRKRGESEFGNDVAVGKFYATVLIQDCFRRFAKKRFEKERQVRRDMRAISGNLEAMVAEEPLTPTNETNPYYRRGSPLFGVSARVHDVDLFNPDFRKSPPKAPARKKPGIKRTESLTPSDAGELLVSKILAREGLSKFSGDATFVRNTRMEIQSSMNMNTEEFNFAAQKLLDNPNTPIRLK</sequence>
<dbReference type="Gene3D" id="1.20.120.350">
    <property type="entry name" value="Voltage-gated potassium channels. Chain C"/>
    <property type="match status" value="2"/>
</dbReference>
<evidence type="ECO:0000256" key="7">
    <source>
        <dbReference type="ARBA" id="ARBA00022837"/>
    </source>
</evidence>
<dbReference type="GO" id="GO:0008331">
    <property type="term" value="F:high voltage-gated calcium channel activity"/>
    <property type="evidence" value="ECO:0007669"/>
    <property type="project" value="TreeGrafter"/>
</dbReference>
<dbReference type="SUPFAM" id="SSF81324">
    <property type="entry name" value="Voltage-gated potassium channels"/>
    <property type="match status" value="2"/>
</dbReference>
<dbReference type="InterPro" id="IPR005821">
    <property type="entry name" value="Ion_trans_dom"/>
</dbReference>
<dbReference type="GO" id="GO:0005891">
    <property type="term" value="C:voltage-gated calcium channel complex"/>
    <property type="evidence" value="ECO:0007669"/>
    <property type="project" value="TreeGrafter"/>
</dbReference>
<evidence type="ECO:0000256" key="9">
    <source>
        <dbReference type="ARBA" id="ARBA00022989"/>
    </source>
</evidence>
<keyword evidence="5" id="KW-0812">Transmembrane</keyword>
<protein>
    <submittedName>
        <fullName evidence="14">CACNA1D</fullName>
    </submittedName>
</protein>
<dbReference type="Pfam" id="PF00520">
    <property type="entry name" value="Ion_trans"/>
    <property type="match status" value="2"/>
</dbReference>
<feature type="domain" description="Voltage-dependent calcium channel alpha-1 subunit IQ" evidence="13">
    <location>
        <begin position="693"/>
        <end position="727"/>
    </location>
</feature>
<keyword evidence="6" id="KW-0677">Repeat</keyword>
<evidence type="ECO:0000256" key="10">
    <source>
        <dbReference type="ARBA" id="ARBA00023065"/>
    </source>
</evidence>
<proteinExistence type="predicted"/>
<keyword evidence="10" id="KW-0406">Ion transport</keyword>
<evidence type="ECO:0000256" key="2">
    <source>
        <dbReference type="ARBA" id="ARBA00022448"/>
    </source>
</evidence>
<dbReference type="EMBL" id="HG994587">
    <property type="protein sequence ID" value="CAF3030447.1"/>
    <property type="molecule type" value="Genomic_DNA"/>
</dbReference>
<evidence type="ECO:0000256" key="3">
    <source>
        <dbReference type="ARBA" id="ARBA00022568"/>
    </source>
</evidence>
<dbReference type="Pfam" id="PF16905">
    <property type="entry name" value="GPHH"/>
    <property type="match status" value="1"/>
</dbReference>
<keyword evidence="2" id="KW-0813">Transport</keyword>
<reference evidence="14" key="1">
    <citation type="submission" date="2021-02" db="EMBL/GenBank/DDBJ databases">
        <authorList>
            <person name="Bekaert M."/>
        </authorList>
    </citation>
    <scope>NUCLEOTIDE SEQUENCE</scope>
    <source>
        <strain evidence="14">IoA-00</strain>
    </source>
</reference>
<dbReference type="FunFam" id="1.10.287.70:FF:000009">
    <property type="entry name" value="Voltage-dependent L-type calcium channel subunit alpha"/>
    <property type="match status" value="1"/>
</dbReference>
<evidence type="ECO:0000313" key="15">
    <source>
        <dbReference type="Proteomes" id="UP000675881"/>
    </source>
</evidence>
<dbReference type="Pfam" id="PF08763">
    <property type="entry name" value="Ca_chan_IQ"/>
    <property type="match status" value="1"/>
</dbReference>
<dbReference type="PANTHER" id="PTHR45628">
    <property type="entry name" value="VOLTAGE-DEPENDENT CALCIUM CHANNEL TYPE A SUBUNIT ALPHA-1"/>
    <property type="match status" value="1"/>
</dbReference>
<keyword evidence="3" id="KW-0109">Calcium transport</keyword>
<dbReference type="InterPro" id="IPR027359">
    <property type="entry name" value="Volt_channel_dom_sf"/>
</dbReference>
<accession>A0A7R8HEL4</accession>
<evidence type="ECO:0000256" key="1">
    <source>
        <dbReference type="ARBA" id="ARBA00004141"/>
    </source>
</evidence>
<keyword evidence="9" id="KW-1133">Transmembrane helix</keyword>
<keyword evidence="11" id="KW-0472">Membrane</keyword>
<comment type="subcellular location">
    <subcellularLocation>
        <location evidence="1">Membrane</location>
        <topology evidence="1">Multi-pass membrane protein</topology>
    </subcellularLocation>
</comment>
<gene>
    <name evidence="14" type="ORF">LSAA_14262</name>
</gene>
<keyword evidence="15" id="KW-1185">Reference proteome</keyword>
<evidence type="ECO:0000256" key="5">
    <source>
        <dbReference type="ARBA" id="ARBA00022692"/>
    </source>
</evidence>